<protein>
    <submittedName>
        <fullName evidence="1">Carboxypeptidase regulatory-like domain-containing protein</fullName>
    </submittedName>
</protein>
<organism evidence="1 2">
    <name type="scientific">Pseudomonas citrulli</name>
    <dbReference type="NCBI Taxonomy" id="3064347"/>
    <lineage>
        <taxon>Bacteria</taxon>
        <taxon>Pseudomonadati</taxon>
        <taxon>Pseudomonadota</taxon>
        <taxon>Gammaproteobacteria</taxon>
        <taxon>Pseudomonadales</taxon>
        <taxon>Pseudomonadaceae</taxon>
        <taxon>Pseudomonas</taxon>
    </lineage>
</organism>
<keyword evidence="2" id="KW-1185">Reference proteome</keyword>
<dbReference type="EMBL" id="JAUQOP010000021">
    <property type="protein sequence ID" value="MDO7898216.1"/>
    <property type="molecule type" value="Genomic_DNA"/>
</dbReference>
<evidence type="ECO:0000313" key="1">
    <source>
        <dbReference type="EMBL" id="MDO7898216.1"/>
    </source>
</evidence>
<accession>A0ABT9C0C6</accession>
<dbReference type="RefSeq" id="WP_304554914.1">
    <property type="nucleotide sequence ID" value="NZ_JAUQOP010000021.1"/>
</dbReference>
<name>A0ABT9C0C6_9PSED</name>
<evidence type="ECO:0000313" key="2">
    <source>
        <dbReference type="Proteomes" id="UP001228019"/>
    </source>
</evidence>
<dbReference type="Proteomes" id="UP001228019">
    <property type="component" value="Unassembled WGS sequence"/>
</dbReference>
<comment type="caution">
    <text evidence="1">The sequence shown here is derived from an EMBL/GenBank/DDBJ whole genome shotgun (WGS) entry which is preliminary data.</text>
</comment>
<reference evidence="1 2" key="1">
    <citation type="submission" date="2023-07" db="EMBL/GenBank/DDBJ databases">
        <title>Identification of four novel Pseudomonas species associated with bacterial leaf spot of cucurbits.</title>
        <authorList>
            <person name="Fullem K.R."/>
        </authorList>
    </citation>
    <scope>NUCLEOTIDE SEQUENCE [LARGE SCALE GENOMIC DNA]</scope>
    <source>
        <strain evidence="1 2">K18</strain>
    </source>
</reference>
<proteinExistence type="predicted"/>
<sequence>MKLTHYPVLPFIVLGILLFPIELSATHLAPVDNAGVQVQPMQQNGITYLSGGVGEDEARAIGQAQGYNLHMTFAVGVENKYIPDVDVIVQNASGQTLLTLDQAGPLVYVQLPPGKYTVRATRNGEERRDTAEVGNGGARNLVFHWNGDE</sequence>
<gene>
    <name evidence="1" type="ORF">Q6A48_15140</name>
</gene>